<reference evidence="1" key="1">
    <citation type="journal article" date="2023" name="IScience">
        <title>Live-bearing cockroach genome reveals convergent evolutionary mechanisms linked to viviparity in insects and beyond.</title>
        <authorList>
            <person name="Fouks B."/>
            <person name="Harrison M.C."/>
            <person name="Mikhailova A.A."/>
            <person name="Marchal E."/>
            <person name="English S."/>
            <person name="Carruthers M."/>
            <person name="Jennings E.C."/>
            <person name="Chiamaka E.L."/>
            <person name="Frigard R.A."/>
            <person name="Pippel M."/>
            <person name="Attardo G.M."/>
            <person name="Benoit J.B."/>
            <person name="Bornberg-Bauer E."/>
            <person name="Tobe S.S."/>
        </authorList>
    </citation>
    <scope>NUCLEOTIDE SEQUENCE</scope>
    <source>
        <strain evidence="1">Stay&amp;Tobe</strain>
    </source>
</reference>
<name>A0AAD7ZCB7_DIPPU</name>
<protein>
    <submittedName>
        <fullName evidence="1">Uncharacterized protein</fullName>
    </submittedName>
</protein>
<evidence type="ECO:0000313" key="2">
    <source>
        <dbReference type="Proteomes" id="UP001233999"/>
    </source>
</evidence>
<dbReference type="Proteomes" id="UP001233999">
    <property type="component" value="Unassembled WGS sequence"/>
</dbReference>
<evidence type="ECO:0000313" key="1">
    <source>
        <dbReference type="EMBL" id="KAJ9577938.1"/>
    </source>
</evidence>
<reference evidence="1" key="2">
    <citation type="submission" date="2023-05" db="EMBL/GenBank/DDBJ databases">
        <authorList>
            <person name="Fouks B."/>
        </authorList>
    </citation>
    <scope>NUCLEOTIDE SEQUENCE</scope>
    <source>
        <strain evidence="1">Stay&amp;Tobe</strain>
        <tissue evidence="1">Testes</tissue>
    </source>
</reference>
<dbReference type="AlphaFoldDB" id="A0AAD7ZCB7"/>
<keyword evidence="2" id="KW-1185">Reference proteome</keyword>
<sequence length="52" mass="6088">FRHINEPEIKSLSPRKTETPEYTIFIPLTKYPGWNFMCILRSLHSSHTKGAN</sequence>
<gene>
    <name evidence="1" type="ORF">L9F63_025197</name>
</gene>
<comment type="caution">
    <text evidence="1">The sequence shown here is derived from an EMBL/GenBank/DDBJ whole genome shotgun (WGS) entry which is preliminary data.</text>
</comment>
<feature type="non-terminal residue" evidence="1">
    <location>
        <position position="52"/>
    </location>
</feature>
<feature type="non-terminal residue" evidence="1">
    <location>
        <position position="1"/>
    </location>
</feature>
<organism evidence="1 2">
    <name type="scientific">Diploptera punctata</name>
    <name type="common">Pacific beetle cockroach</name>
    <dbReference type="NCBI Taxonomy" id="6984"/>
    <lineage>
        <taxon>Eukaryota</taxon>
        <taxon>Metazoa</taxon>
        <taxon>Ecdysozoa</taxon>
        <taxon>Arthropoda</taxon>
        <taxon>Hexapoda</taxon>
        <taxon>Insecta</taxon>
        <taxon>Pterygota</taxon>
        <taxon>Neoptera</taxon>
        <taxon>Polyneoptera</taxon>
        <taxon>Dictyoptera</taxon>
        <taxon>Blattodea</taxon>
        <taxon>Blaberoidea</taxon>
        <taxon>Blaberidae</taxon>
        <taxon>Diplopterinae</taxon>
        <taxon>Diploptera</taxon>
    </lineage>
</organism>
<accession>A0AAD7ZCB7</accession>
<dbReference type="EMBL" id="JASPKZ010009190">
    <property type="protein sequence ID" value="KAJ9577938.1"/>
    <property type="molecule type" value="Genomic_DNA"/>
</dbReference>
<proteinExistence type="predicted"/>